<comment type="caution">
    <text evidence="9">The sequence shown here is derived from an EMBL/GenBank/DDBJ whole genome shotgun (WGS) entry which is preliminary data.</text>
</comment>
<dbReference type="PIRSF" id="PIRSF000429">
    <property type="entry name" value="Ac-CoA_Ac_transf"/>
    <property type="match status" value="1"/>
</dbReference>
<evidence type="ECO:0000256" key="4">
    <source>
        <dbReference type="ARBA" id="ARBA00023055"/>
    </source>
</evidence>
<gene>
    <name evidence="9" type="ORF">QO033_13220</name>
</gene>
<dbReference type="RefSeq" id="WP_284481453.1">
    <property type="nucleotide sequence ID" value="NZ_JASNJD010000009.1"/>
</dbReference>
<dbReference type="CDD" id="cd00829">
    <property type="entry name" value="SCP-x_thiolase"/>
    <property type="match status" value="1"/>
</dbReference>
<evidence type="ECO:0000256" key="1">
    <source>
        <dbReference type="ARBA" id="ARBA00012352"/>
    </source>
</evidence>
<evidence type="ECO:0000259" key="8">
    <source>
        <dbReference type="Pfam" id="PF22691"/>
    </source>
</evidence>
<dbReference type="Pfam" id="PF00108">
    <property type="entry name" value="Thiolase_N"/>
    <property type="match status" value="1"/>
</dbReference>
<reference evidence="9 10" key="1">
    <citation type="submission" date="2023-05" db="EMBL/GenBank/DDBJ databases">
        <title>Pseudodonghicola sp. nov.</title>
        <authorList>
            <person name="Huang J."/>
        </authorList>
    </citation>
    <scope>NUCLEOTIDE SEQUENCE [LARGE SCALE GENOMIC DNA]</scope>
    <source>
        <strain evidence="9 10">IC7</strain>
    </source>
</reference>
<evidence type="ECO:0000313" key="10">
    <source>
        <dbReference type="Proteomes" id="UP001243757"/>
    </source>
</evidence>
<dbReference type="EMBL" id="JASNJD010000009">
    <property type="protein sequence ID" value="MDK3018637.1"/>
    <property type="molecule type" value="Genomic_DNA"/>
</dbReference>
<organism evidence="9 10">
    <name type="scientific">Pseudodonghicola flavimaris</name>
    <dbReference type="NCBI Taxonomy" id="3050036"/>
    <lineage>
        <taxon>Bacteria</taxon>
        <taxon>Pseudomonadati</taxon>
        <taxon>Pseudomonadota</taxon>
        <taxon>Alphaproteobacteria</taxon>
        <taxon>Rhodobacterales</taxon>
        <taxon>Paracoccaceae</taxon>
        <taxon>Pseudodonghicola</taxon>
    </lineage>
</organism>
<sequence length="416" mass="43763">MDVFLIGAFTSPFGKRPEADFKALTREAVTGVLADAGLDDGRAIDTVHFANSFMHHWGQHLIRGNVCLAPLVEAGLLLRHTPVFNVEGACAGGSIAFRGAVNEVRAGSARLALAVGVEKLFDPDNPTVMQQLFDGGFDSFDRDRWMREYRDTAAAAGFPYAPGPGRPVTMDTYAIQAAWHMATYGTTVEQIAAVAAKNHAHAVHNPKAQYRTAMTVEQVLADKPIAAPLTRAMCAPMSDGAAAVLVCDGATLATLPAVTRQRAVRLRANVFTGGSFRQAEEPSLTRPAVDRAYAMAGLGPEDIDVVEVHDATSFCEIYQTEMLRLCPEGGGGAFAAAGETALGGRVPVNPSGGLVSKGHPLAATGLSMLTELVTQLRGEAGARQVAGARIALQQNGGGTLGLEEAVCSITILERRG</sequence>
<keyword evidence="10" id="KW-1185">Reference proteome</keyword>
<dbReference type="Gene3D" id="3.40.47.10">
    <property type="match status" value="1"/>
</dbReference>
<dbReference type="PANTHER" id="PTHR42870">
    <property type="entry name" value="ACETYL-COA C-ACETYLTRANSFERASE"/>
    <property type="match status" value="1"/>
</dbReference>
<keyword evidence="3" id="KW-0808">Transferase</keyword>
<dbReference type="InterPro" id="IPR055140">
    <property type="entry name" value="Thiolase_C_2"/>
</dbReference>
<proteinExistence type="predicted"/>
<dbReference type="InterPro" id="IPR002155">
    <property type="entry name" value="Thiolase"/>
</dbReference>
<evidence type="ECO:0000256" key="6">
    <source>
        <dbReference type="ARBA" id="ARBA00032316"/>
    </source>
</evidence>
<evidence type="ECO:0000259" key="7">
    <source>
        <dbReference type="Pfam" id="PF00108"/>
    </source>
</evidence>
<dbReference type="Proteomes" id="UP001243757">
    <property type="component" value="Unassembled WGS sequence"/>
</dbReference>
<feature type="domain" description="Thiolase C-terminal" evidence="8">
    <location>
        <begin position="285"/>
        <end position="401"/>
    </location>
</feature>
<keyword evidence="4" id="KW-0445">Lipid transport</keyword>
<dbReference type="SUPFAM" id="SSF53901">
    <property type="entry name" value="Thiolase-like"/>
    <property type="match status" value="2"/>
</dbReference>
<dbReference type="PROSITE" id="PS00737">
    <property type="entry name" value="THIOLASE_2"/>
    <property type="match status" value="1"/>
</dbReference>
<evidence type="ECO:0000256" key="5">
    <source>
        <dbReference type="ARBA" id="ARBA00023121"/>
    </source>
</evidence>
<name>A0ABT7F206_9RHOB</name>
<dbReference type="PANTHER" id="PTHR42870:SF1">
    <property type="entry name" value="NON-SPECIFIC LIPID-TRANSFER PROTEIN-LIKE 2"/>
    <property type="match status" value="1"/>
</dbReference>
<evidence type="ECO:0000256" key="3">
    <source>
        <dbReference type="ARBA" id="ARBA00022679"/>
    </source>
</evidence>
<dbReference type="InterPro" id="IPR020613">
    <property type="entry name" value="Thiolase_CS"/>
</dbReference>
<evidence type="ECO:0000256" key="2">
    <source>
        <dbReference type="ARBA" id="ARBA00022448"/>
    </source>
</evidence>
<feature type="domain" description="Thiolase N-terminal" evidence="7">
    <location>
        <begin position="3"/>
        <end position="214"/>
    </location>
</feature>
<keyword evidence="2" id="KW-0813">Transport</keyword>
<protein>
    <recommendedName>
        <fullName evidence="1">propanoyl-CoA C-acyltransferase</fullName>
        <ecNumber evidence="1">2.3.1.176</ecNumber>
    </recommendedName>
    <alternativeName>
        <fullName evidence="6">Propanoyl-CoA C-acyltransferase</fullName>
    </alternativeName>
</protein>
<dbReference type="EC" id="2.3.1.176" evidence="1"/>
<keyword evidence="5" id="KW-0446">Lipid-binding</keyword>
<evidence type="ECO:0000313" key="9">
    <source>
        <dbReference type="EMBL" id="MDK3018637.1"/>
    </source>
</evidence>
<accession>A0ABT7F206</accession>
<dbReference type="InterPro" id="IPR020616">
    <property type="entry name" value="Thiolase_N"/>
</dbReference>
<dbReference type="InterPro" id="IPR016039">
    <property type="entry name" value="Thiolase-like"/>
</dbReference>
<dbReference type="Pfam" id="PF22691">
    <property type="entry name" value="Thiolase_C_1"/>
    <property type="match status" value="1"/>
</dbReference>